<accession>A0A640S6L8</accession>
<evidence type="ECO:0000313" key="1">
    <source>
        <dbReference type="EMBL" id="GFE07123.1"/>
    </source>
</evidence>
<dbReference type="OrthoDB" id="4243743at2"/>
<dbReference type="Proteomes" id="UP000435837">
    <property type="component" value="Unassembled WGS sequence"/>
</dbReference>
<dbReference type="EMBL" id="BLIN01000004">
    <property type="protein sequence ID" value="GFE07123.1"/>
    <property type="molecule type" value="Genomic_DNA"/>
</dbReference>
<gene>
    <name evidence="1" type="ORF">Scani_33910</name>
</gene>
<name>A0A640S6L8_9ACTN</name>
<dbReference type="AlphaFoldDB" id="A0A640S6L8"/>
<comment type="caution">
    <text evidence="1">The sequence shown here is derived from an EMBL/GenBank/DDBJ whole genome shotgun (WGS) entry which is preliminary data.</text>
</comment>
<evidence type="ECO:0000313" key="2">
    <source>
        <dbReference type="Proteomes" id="UP000435837"/>
    </source>
</evidence>
<proteinExistence type="predicted"/>
<dbReference type="RefSeq" id="WP_159476192.1">
    <property type="nucleotide sequence ID" value="NZ_BAAATH010000025.1"/>
</dbReference>
<reference evidence="1 2" key="1">
    <citation type="submission" date="2019-12" db="EMBL/GenBank/DDBJ databases">
        <title>Whole genome shotgun sequence of Streptomyces caniferus NBRC 15389.</title>
        <authorList>
            <person name="Ichikawa N."/>
            <person name="Kimura A."/>
            <person name="Kitahashi Y."/>
            <person name="Komaki H."/>
            <person name="Tamura T."/>
        </authorList>
    </citation>
    <scope>NUCLEOTIDE SEQUENCE [LARGE SCALE GENOMIC DNA]</scope>
    <source>
        <strain evidence="1 2">NBRC 15389</strain>
    </source>
</reference>
<organism evidence="1 2">
    <name type="scientific">Streptomyces caniferus</name>
    <dbReference type="NCBI Taxonomy" id="285557"/>
    <lineage>
        <taxon>Bacteria</taxon>
        <taxon>Bacillati</taxon>
        <taxon>Actinomycetota</taxon>
        <taxon>Actinomycetes</taxon>
        <taxon>Kitasatosporales</taxon>
        <taxon>Streptomycetaceae</taxon>
        <taxon>Streptomyces</taxon>
    </lineage>
</organism>
<protein>
    <submittedName>
        <fullName evidence="1">Uncharacterized protein</fullName>
    </submittedName>
</protein>
<sequence>MTAHIKPEQTARSVLDALRRAGARGLTLYDLIDATGLTTSQVRRGLGYLRETLPDLKNSNAVYSYSPRGHLYRTQYDQEAVEAYELMRIAGESTRSYRILTGTVIPHAKQSKAKQIRLLRRHLQLVVDETNDILEPG</sequence>